<dbReference type="InterPro" id="IPR036291">
    <property type="entry name" value="NAD(P)-bd_dom_sf"/>
</dbReference>
<name>A0A264W4L6_9BACL</name>
<proteinExistence type="inferred from homology"/>
<evidence type="ECO:0000256" key="7">
    <source>
        <dbReference type="ARBA" id="ARBA00023027"/>
    </source>
</evidence>
<dbReference type="PANTHER" id="PTHR43725">
    <property type="entry name" value="UDP-GLUCOSE 4-EPIMERASE"/>
    <property type="match status" value="1"/>
</dbReference>
<evidence type="ECO:0000256" key="11">
    <source>
        <dbReference type="ARBA" id="ARBA00033067"/>
    </source>
</evidence>
<reference evidence="14 15" key="1">
    <citation type="submission" date="2017-07" db="EMBL/GenBank/DDBJ databases">
        <title>Tetzosporium hominis gen.nov. sp.nov.</title>
        <authorList>
            <person name="Tetz G."/>
            <person name="Tetz V."/>
        </authorList>
    </citation>
    <scope>NUCLEOTIDE SEQUENCE [LARGE SCALE GENOMIC DNA]</scope>
    <source>
        <strain evidence="14 15">VT-49</strain>
    </source>
</reference>
<evidence type="ECO:0000256" key="2">
    <source>
        <dbReference type="ARBA" id="ARBA00001911"/>
    </source>
</evidence>
<dbReference type="Gene3D" id="3.40.50.720">
    <property type="entry name" value="NAD(P)-binding Rossmann-like Domain"/>
    <property type="match status" value="2"/>
</dbReference>
<evidence type="ECO:0000256" key="4">
    <source>
        <dbReference type="ARBA" id="ARBA00007637"/>
    </source>
</evidence>
<dbReference type="GO" id="GO:0006012">
    <property type="term" value="P:galactose metabolic process"/>
    <property type="evidence" value="ECO:0007669"/>
    <property type="project" value="UniProtKB-KW"/>
</dbReference>
<dbReference type="PANTHER" id="PTHR43725:SF47">
    <property type="entry name" value="UDP-GLUCOSE 4-EPIMERASE"/>
    <property type="match status" value="1"/>
</dbReference>
<dbReference type="EC" id="5.1.3.2" evidence="5"/>
<keyword evidence="7" id="KW-0520">NAD</keyword>
<dbReference type="GO" id="GO:0003978">
    <property type="term" value="F:UDP-glucose 4-epimerase activity"/>
    <property type="evidence" value="ECO:0007669"/>
    <property type="project" value="UniProtKB-EC"/>
</dbReference>
<dbReference type="GO" id="GO:0005829">
    <property type="term" value="C:cytosol"/>
    <property type="evidence" value="ECO:0007669"/>
    <property type="project" value="TreeGrafter"/>
</dbReference>
<evidence type="ECO:0000256" key="6">
    <source>
        <dbReference type="ARBA" id="ARBA00018569"/>
    </source>
</evidence>
<dbReference type="InterPro" id="IPR001509">
    <property type="entry name" value="Epimerase_deHydtase"/>
</dbReference>
<comment type="similarity">
    <text evidence="4">Belongs to the NAD(P)-dependent epimerase/dehydratase family.</text>
</comment>
<dbReference type="Proteomes" id="UP000217065">
    <property type="component" value="Unassembled WGS sequence"/>
</dbReference>
<feature type="domain" description="NAD-dependent epimerase/dehydratase" evidence="12">
    <location>
        <begin position="6"/>
        <end position="84"/>
    </location>
</feature>
<gene>
    <name evidence="14" type="ORF">CF394_06745</name>
</gene>
<keyword evidence="8" id="KW-0119">Carbohydrate metabolism</keyword>
<evidence type="ECO:0000313" key="14">
    <source>
        <dbReference type="EMBL" id="OZS78512.1"/>
    </source>
</evidence>
<dbReference type="Pfam" id="PF16363">
    <property type="entry name" value="GDP_Man_Dehyd"/>
    <property type="match status" value="1"/>
</dbReference>
<keyword evidence="8" id="KW-0299">Galactose metabolism</keyword>
<dbReference type="InterPro" id="IPR016040">
    <property type="entry name" value="NAD(P)-bd_dom"/>
</dbReference>
<keyword evidence="15" id="KW-1185">Reference proteome</keyword>
<feature type="domain" description="NAD(P)-binding" evidence="13">
    <location>
        <begin position="88"/>
        <end position="182"/>
    </location>
</feature>
<evidence type="ECO:0000256" key="1">
    <source>
        <dbReference type="ARBA" id="ARBA00000083"/>
    </source>
</evidence>
<comment type="cofactor">
    <cofactor evidence="2">
        <name>NAD(+)</name>
        <dbReference type="ChEBI" id="CHEBI:57540"/>
    </cofactor>
</comment>
<dbReference type="Pfam" id="PF01370">
    <property type="entry name" value="Epimerase"/>
    <property type="match status" value="1"/>
</dbReference>
<dbReference type="EMBL" id="NOKQ01000196">
    <property type="protein sequence ID" value="OZS78512.1"/>
    <property type="molecule type" value="Genomic_DNA"/>
</dbReference>
<comment type="pathway">
    <text evidence="3">Carbohydrate metabolism; galactose metabolism.</text>
</comment>
<dbReference type="PRINTS" id="PR01713">
    <property type="entry name" value="NUCEPIMERASE"/>
</dbReference>
<evidence type="ECO:0000256" key="5">
    <source>
        <dbReference type="ARBA" id="ARBA00013189"/>
    </source>
</evidence>
<evidence type="ECO:0000259" key="13">
    <source>
        <dbReference type="Pfam" id="PF16363"/>
    </source>
</evidence>
<comment type="caution">
    <text evidence="14">The sequence shown here is derived from an EMBL/GenBank/DDBJ whole genome shotgun (WGS) entry which is preliminary data.</text>
</comment>
<evidence type="ECO:0000256" key="9">
    <source>
        <dbReference type="ARBA" id="ARBA00023235"/>
    </source>
</evidence>
<evidence type="ECO:0000256" key="3">
    <source>
        <dbReference type="ARBA" id="ARBA00004947"/>
    </source>
</evidence>
<dbReference type="AlphaFoldDB" id="A0A264W4L6"/>
<evidence type="ECO:0000256" key="8">
    <source>
        <dbReference type="ARBA" id="ARBA00023144"/>
    </source>
</evidence>
<dbReference type="OrthoDB" id="9771073at2"/>
<protein>
    <recommendedName>
        <fullName evidence="6">UDP-glucose 4-epimerase</fullName>
        <ecNumber evidence="5">5.1.3.2</ecNumber>
    </recommendedName>
    <alternativeName>
        <fullName evidence="11">Galactowaldenase</fullName>
    </alternativeName>
    <alternativeName>
        <fullName evidence="10">UDP-galactose 4-epimerase</fullName>
    </alternativeName>
</protein>
<evidence type="ECO:0000256" key="10">
    <source>
        <dbReference type="ARBA" id="ARBA00031367"/>
    </source>
</evidence>
<sequence>MPTFKILVTGGLGFIGSQTAVALIAAGHDVVIVDNLSNSNLGVLDKLKTITAHAYIPFEMIDVTDFDAMDRLFAKHNFDGVIHSVDGMGVRDFIHVMDLAEGHVAAFENPQKGIYTYILGNGKRTSVLELIQNFEQVNQVVIPYEIVDRRPGDCAESVADVSKAESELGWKSTRSLEDMCRDSWGYMEKSRDYS</sequence>
<accession>A0A264W4L6</accession>
<keyword evidence="9" id="KW-0413">Isomerase</keyword>
<organism evidence="14 15">
    <name type="scientific">Tetzosporium hominis</name>
    <dbReference type="NCBI Taxonomy" id="2020506"/>
    <lineage>
        <taxon>Bacteria</taxon>
        <taxon>Bacillati</taxon>
        <taxon>Bacillota</taxon>
        <taxon>Bacilli</taxon>
        <taxon>Bacillales</taxon>
        <taxon>Caryophanaceae</taxon>
        <taxon>Tetzosporium</taxon>
    </lineage>
</organism>
<comment type="catalytic activity">
    <reaction evidence="1">
        <text>UDP-alpha-D-glucose = UDP-alpha-D-galactose</text>
        <dbReference type="Rhea" id="RHEA:22168"/>
        <dbReference type="ChEBI" id="CHEBI:58885"/>
        <dbReference type="ChEBI" id="CHEBI:66914"/>
        <dbReference type="EC" id="5.1.3.2"/>
    </reaction>
</comment>
<evidence type="ECO:0000313" key="15">
    <source>
        <dbReference type="Proteomes" id="UP000217065"/>
    </source>
</evidence>
<evidence type="ECO:0000259" key="12">
    <source>
        <dbReference type="Pfam" id="PF01370"/>
    </source>
</evidence>
<dbReference type="Gene3D" id="3.90.25.10">
    <property type="entry name" value="UDP-galactose 4-epimerase, domain 1"/>
    <property type="match status" value="1"/>
</dbReference>
<dbReference type="SUPFAM" id="SSF51735">
    <property type="entry name" value="NAD(P)-binding Rossmann-fold domains"/>
    <property type="match status" value="1"/>
</dbReference>